<feature type="domain" description="Retrotransposon gag" evidence="2">
    <location>
        <begin position="183"/>
        <end position="258"/>
    </location>
</feature>
<evidence type="ECO:0000313" key="3">
    <source>
        <dbReference type="EnsemblPlants" id="cds.evm.model.03.1062"/>
    </source>
</evidence>
<sequence length="296" mass="34017">MENWRNVENHRAKQEQRRANPSRRIWEAYRSSRGTTSLRRAFKLEREIPRRSTVHVGNNTQGETLNACNTSTMLGSCANTLYTTDDRSCNALSQDDLAFMPEKSLVSPSRPRGQETTTRPKWTGAFDRLGRQRDLRDTLTKRRLVEARASKGDTYQSIEVLNGTQTTTHDVNRKDFDDLVALLPPRSINSWKDLVDTFDNQFVPSRQHQIEPNNLVDVKQLEDESLKDYIQQFLEATFKTKMLSEDARVMAAVAGLKEISPLWFDLCLKSVYTMNIFLHTADGFIKLEEVVTRAKS</sequence>
<dbReference type="AlphaFoldDB" id="A0A803P3U2"/>
<keyword evidence="4" id="KW-1185">Reference proteome</keyword>
<proteinExistence type="predicted"/>
<evidence type="ECO:0000259" key="2">
    <source>
        <dbReference type="Pfam" id="PF03732"/>
    </source>
</evidence>
<dbReference type="InterPro" id="IPR005162">
    <property type="entry name" value="Retrotrans_gag_dom"/>
</dbReference>
<feature type="compositionally biased region" description="Basic and acidic residues" evidence="1">
    <location>
        <begin position="1"/>
        <end position="18"/>
    </location>
</feature>
<feature type="region of interest" description="Disordered" evidence="1">
    <location>
        <begin position="1"/>
        <end position="21"/>
    </location>
</feature>
<dbReference type="Gramene" id="evm.model.03.1062">
    <property type="protein sequence ID" value="cds.evm.model.03.1062"/>
    <property type="gene ID" value="evm.TU.03.1062"/>
</dbReference>
<evidence type="ECO:0000313" key="4">
    <source>
        <dbReference type="Proteomes" id="UP000596661"/>
    </source>
</evidence>
<reference evidence="3" key="2">
    <citation type="submission" date="2021-03" db="UniProtKB">
        <authorList>
            <consortium name="EnsemblPlants"/>
        </authorList>
    </citation>
    <scope>IDENTIFICATION</scope>
</reference>
<dbReference type="Proteomes" id="UP000596661">
    <property type="component" value="Chromosome 3"/>
</dbReference>
<organism evidence="3 4">
    <name type="scientific">Cannabis sativa</name>
    <name type="common">Hemp</name>
    <name type="synonym">Marijuana</name>
    <dbReference type="NCBI Taxonomy" id="3483"/>
    <lineage>
        <taxon>Eukaryota</taxon>
        <taxon>Viridiplantae</taxon>
        <taxon>Streptophyta</taxon>
        <taxon>Embryophyta</taxon>
        <taxon>Tracheophyta</taxon>
        <taxon>Spermatophyta</taxon>
        <taxon>Magnoliopsida</taxon>
        <taxon>eudicotyledons</taxon>
        <taxon>Gunneridae</taxon>
        <taxon>Pentapetalae</taxon>
        <taxon>rosids</taxon>
        <taxon>fabids</taxon>
        <taxon>Rosales</taxon>
        <taxon>Cannabaceae</taxon>
        <taxon>Cannabis</taxon>
    </lineage>
</organism>
<protein>
    <recommendedName>
        <fullName evidence="2">Retrotransposon gag domain-containing protein</fullName>
    </recommendedName>
</protein>
<dbReference type="Pfam" id="PF03732">
    <property type="entry name" value="Retrotrans_gag"/>
    <property type="match status" value="1"/>
</dbReference>
<dbReference type="EMBL" id="UZAU01000281">
    <property type="status" value="NOT_ANNOTATED_CDS"/>
    <property type="molecule type" value="Genomic_DNA"/>
</dbReference>
<reference evidence="3" key="1">
    <citation type="submission" date="2018-11" db="EMBL/GenBank/DDBJ databases">
        <authorList>
            <person name="Grassa J C."/>
        </authorList>
    </citation>
    <scope>NUCLEOTIDE SEQUENCE [LARGE SCALE GENOMIC DNA]</scope>
</reference>
<dbReference type="EnsemblPlants" id="evm.model.03.1062">
    <property type="protein sequence ID" value="cds.evm.model.03.1062"/>
    <property type="gene ID" value="evm.TU.03.1062"/>
</dbReference>
<name>A0A803P3U2_CANSA</name>
<accession>A0A803P3U2</accession>
<evidence type="ECO:0000256" key="1">
    <source>
        <dbReference type="SAM" id="MobiDB-lite"/>
    </source>
</evidence>